<sequence>DENWYGEVDIMVTVSDGQAIDSEIWSLIVAPVNDTPIITALQDTTTDEDTPIMIMVYASDVEGDAIDLGVESGIADVEVLLVGDQLTITPTLNYFGNAEITVYASDGLSTGEESFLLTVNSVNDLPEIQEVAINPAVPSDSSILALSYEYFDVEQPDAPDVSILWFKYLDGGPVEELTDLYGLTIIDSSLTQEDEFWYAEVTPYDGIDYGITVSSNIVMIGGLNDPPVWTEDFPDLHLDED</sequence>
<protein>
    <recommendedName>
        <fullName evidence="2">Cadherin domain-containing protein</fullName>
    </recommendedName>
</protein>
<dbReference type="Gene3D" id="2.60.40.10">
    <property type="entry name" value="Immunoglobulins"/>
    <property type="match status" value="1"/>
</dbReference>
<proteinExistence type="predicted"/>
<dbReference type="EMBL" id="UINC01208118">
    <property type="protein sequence ID" value="SVE30508.1"/>
    <property type="molecule type" value="Genomic_DNA"/>
</dbReference>
<dbReference type="InterPro" id="IPR013783">
    <property type="entry name" value="Ig-like_fold"/>
</dbReference>
<feature type="non-terminal residue" evidence="1">
    <location>
        <position position="1"/>
    </location>
</feature>
<reference evidence="1" key="1">
    <citation type="submission" date="2018-05" db="EMBL/GenBank/DDBJ databases">
        <authorList>
            <person name="Lanie J.A."/>
            <person name="Ng W.-L."/>
            <person name="Kazmierczak K.M."/>
            <person name="Andrzejewski T.M."/>
            <person name="Davidsen T.M."/>
            <person name="Wayne K.J."/>
            <person name="Tettelin H."/>
            <person name="Glass J.I."/>
            <person name="Rusch D."/>
            <person name="Podicherti R."/>
            <person name="Tsui H.-C.T."/>
            <person name="Winkler M.E."/>
        </authorList>
    </citation>
    <scope>NUCLEOTIDE SEQUENCE</scope>
</reference>
<dbReference type="Pfam" id="PF17963">
    <property type="entry name" value="Big_9"/>
    <property type="match status" value="1"/>
</dbReference>
<evidence type="ECO:0000313" key="1">
    <source>
        <dbReference type="EMBL" id="SVE30508.1"/>
    </source>
</evidence>
<accession>A0A383CG06</accession>
<dbReference type="AlphaFoldDB" id="A0A383CG06"/>
<organism evidence="1">
    <name type="scientific">marine metagenome</name>
    <dbReference type="NCBI Taxonomy" id="408172"/>
    <lineage>
        <taxon>unclassified sequences</taxon>
        <taxon>metagenomes</taxon>
        <taxon>ecological metagenomes</taxon>
    </lineage>
</organism>
<feature type="non-terminal residue" evidence="1">
    <location>
        <position position="241"/>
    </location>
</feature>
<name>A0A383CG06_9ZZZZ</name>
<evidence type="ECO:0008006" key="2">
    <source>
        <dbReference type="Google" id="ProtNLM"/>
    </source>
</evidence>
<gene>
    <name evidence="1" type="ORF">METZ01_LOCUS483362</name>
</gene>